<reference evidence="1 2" key="1">
    <citation type="submission" date="2020-07" db="EMBL/GenBank/DDBJ databases">
        <title>Pseudogemmobacter sp. nov., isolated from poultry manure in Taiwan.</title>
        <authorList>
            <person name="Lin S.-Y."/>
            <person name="Tang Y.-S."/>
            <person name="Young C.-C."/>
        </authorList>
    </citation>
    <scope>NUCLEOTIDE SEQUENCE [LARGE SCALE GENOMIC DNA]</scope>
    <source>
        <strain evidence="1 2">CC-YST710</strain>
    </source>
</reference>
<evidence type="ECO:0000313" key="1">
    <source>
        <dbReference type="EMBL" id="MCB5408703.1"/>
    </source>
</evidence>
<comment type="caution">
    <text evidence="1">The sequence shown here is derived from an EMBL/GenBank/DDBJ whole genome shotgun (WGS) entry which is preliminary data.</text>
</comment>
<organism evidence="1 2">
    <name type="scientific">Pseudogemmobacter faecipullorum</name>
    <dbReference type="NCBI Taxonomy" id="2755041"/>
    <lineage>
        <taxon>Bacteria</taxon>
        <taxon>Pseudomonadati</taxon>
        <taxon>Pseudomonadota</taxon>
        <taxon>Alphaproteobacteria</taxon>
        <taxon>Rhodobacterales</taxon>
        <taxon>Paracoccaceae</taxon>
        <taxon>Pseudogemmobacter</taxon>
    </lineage>
</organism>
<accession>A0ABS8CHN7</accession>
<protein>
    <submittedName>
        <fullName evidence="1">Uncharacterized protein</fullName>
    </submittedName>
</protein>
<name>A0ABS8CHN7_9RHOB</name>
<dbReference type="Proteomes" id="UP001198571">
    <property type="component" value="Unassembled WGS sequence"/>
</dbReference>
<dbReference type="RefSeq" id="WP_226933574.1">
    <property type="nucleotide sequence ID" value="NZ_JACDXX010000001.1"/>
</dbReference>
<gene>
    <name evidence="1" type="ORF">H0485_01605</name>
</gene>
<proteinExistence type="predicted"/>
<evidence type="ECO:0000313" key="2">
    <source>
        <dbReference type="Proteomes" id="UP001198571"/>
    </source>
</evidence>
<sequence length="71" mass="8237">MLVIFPLGLLLLFFGLWYYRRGSTLTRACRWRLRRDIGEGHFRCEACGAGLDLAPGQEPRQCLRGPRQDQQ</sequence>
<keyword evidence="2" id="KW-1185">Reference proteome</keyword>
<dbReference type="EMBL" id="JACDXX010000001">
    <property type="protein sequence ID" value="MCB5408703.1"/>
    <property type="molecule type" value="Genomic_DNA"/>
</dbReference>